<gene>
    <name evidence="1" type="ORF">C8N45_10261</name>
</gene>
<dbReference type="RefSeq" id="WP_108385233.1">
    <property type="nucleotide sequence ID" value="NZ_QBUD01000002.1"/>
</dbReference>
<proteinExistence type="predicted"/>
<accession>A0A2T6KLH8</accession>
<comment type="caution">
    <text evidence="1">The sequence shown here is derived from an EMBL/GenBank/DDBJ whole genome shotgun (WGS) entry which is preliminary data.</text>
</comment>
<sequence length="186" mass="19559">MSGVSRQRKFLYGGAVAVLLLANVMRWAGGSGEETSQETDAGVVFVTPIADVAVARDLNATPPDGVRDLFRRPGDGGLRPAVAAAPRPAPAQAPDADPLRTARLAAMREFEAMKLLGVMRAGDDTRIMLQYEGQTISLIQGQEVLPGFTIGQITTDSVRIDNTRLGLTGILAMGGVSETQIIGIDG</sequence>
<evidence type="ECO:0000313" key="1">
    <source>
        <dbReference type="EMBL" id="PUB17051.1"/>
    </source>
</evidence>
<reference evidence="1 2" key="1">
    <citation type="submission" date="2018-04" db="EMBL/GenBank/DDBJ databases">
        <title>Genomic Encyclopedia of Archaeal and Bacterial Type Strains, Phase II (KMG-II): from individual species to whole genera.</title>
        <authorList>
            <person name="Goeker M."/>
        </authorList>
    </citation>
    <scope>NUCLEOTIDE SEQUENCE [LARGE SCALE GENOMIC DNA]</scope>
    <source>
        <strain evidence="1 2">DSM 29955</strain>
    </source>
</reference>
<name>A0A2T6KLH8_9RHOB</name>
<protein>
    <submittedName>
        <fullName evidence="1">Uncharacterized protein</fullName>
    </submittedName>
</protein>
<dbReference type="EMBL" id="QBUD01000002">
    <property type="protein sequence ID" value="PUB17051.1"/>
    <property type="molecule type" value="Genomic_DNA"/>
</dbReference>
<organism evidence="1 2">
    <name type="scientific">Yoonia sediminilitoris</name>
    <dbReference type="NCBI Taxonomy" id="1286148"/>
    <lineage>
        <taxon>Bacteria</taxon>
        <taxon>Pseudomonadati</taxon>
        <taxon>Pseudomonadota</taxon>
        <taxon>Alphaproteobacteria</taxon>
        <taxon>Rhodobacterales</taxon>
        <taxon>Paracoccaceae</taxon>
        <taxon>Yoonia</taxon>
    </lineage>
</organism>
<keyword evidence="2" id="KW-1185">Reference proteome</keyword>
<evidence type="ECO:0000313" key="2">
    <source>
        <dbReference type="Proteomes" id="UP000244523"/>
    </source>
</evidence>
<dbReference type="AlphaFoldDB" id="A0A2T6KLH8"/>
<dbReference type="Proteomes" id="UP000244523">
    <property type="component" value="Unassembled WGS sequence"/>
</dbReference>